<sequence length="210" mass="24398">MNNVAAIAAQTSKRLMDTWFKGFVPGQPFNPEHFMFWYRSTAELDEQLRKEFEEDAERALVDPAFREGMKKSGEGTLALTILLDQIPRNIFRGTPRPFTEFDPLARETAKEALAKKSCQHLHPFYRHFLYMPLEHSENAEDQAICVQEFKREYEEVEPAFKDMFKMCLDFATAHQAVIDKFGRFPHRNKILGRATTEAEKHHLESGGGQW</sequence>
<keyword evidence="2" id="KW-1185">Reference proteome</keyword>
<dbReference type="SUPFAM" id="SSF48452">
    <property type="entry name" value="TPR-like"/>
    <property type="match status" value="1"/>
</dbReference>
<comment type="caution">
    <text evidence="1">The sequence shown here is derived from an EMBL/GenBank/DDBJ whole genome shotgun (WGS) entry which is preliminary data.</text>
</comment>
<gene>
    <name evidence="1" type="ORF">BGZ70_006410</name>
</gene>
<proteinExistence type="predicted"/>
<organism evidence="1 2">
    <name type="scientific">Mortierella alpina</name>
    <name type="common">Oleaginous fungus</name>
    <name type="synonym">Mortierella renispora</name>
    <dbReference type="NCBI Taxonomy" id="64518"/>
    <lineage>
        <taxon>Eukaryota</taxon>
        <taxon>Fungi</taxon>
        <taxon>Fungi incertae sedis</taxon>
        <taxon>Mucoromycota</taxon>
        <taxon>Mortierellomycotina</taxon>
        <taxon>Mortierellomycetes</taxon>
        <taxon>Mortierellales</taxon>
        <taxon>Mortierellaceae</taxon>
        <taxon>Mortierella</taxon>
    </lineage>
</organism>
<dbReference type="InterPro" id="IPR010323">
    <property type="entry name" value="DUF924"/>
</dbReference>
<dbReference type="Gene3D" id="1.20.58.320">
    <property type="entry name" value="TPR-like"/>
    <property type="match status" value="1"/>
</dbReference>
<evidence type="ECO:0008006" key="3">
    <source>
        <dbReference type="Google" id="ProtNLM"/>
    </source>
</evidence>
<protein>
    <recommendedName>
        <fullName evidence="3">DUF924-domain-containing protein</fullName>
    </recommendedName>
</protein>
<evidence type="ECO:0000313" key="2">
    <source>
        <dbReference type="Proteomes" id="UP000738359"/>
    </source>
</evidence>
<dbReference type="OrthoDB" id="414698at2759"/>
<dbReference type="AlphaFoldDB" id="A0A9P6M6Z6"/>
<dbReference type="InterPro" id="IPR011990">
    <property type="entry name" value="TPR-like_helical_dom_sf"/>
</dbReference>
<dbReference type="Pfam" id="PF06041">
    <property type="entry name" value="DUF924"/>
    <property type="match status" value="1"/>
</dbReference>
<dbReference type="EMBL" id="JAAAHY010000036">
    <property type="protein sequence ID" value="KAF9968140.1"/>
    <property type="molecule type" value="Genomic_DNA"/>
</dbReference>
<reference evidence="1" key="1">
    <citation type="journal article" date="2020" name="Fungal Divers.">
        <title>Resolving the Mortierellaceae phylogeny through synthesis of multi-gene phylogenetics and phylogenomics.</title>
        <authorList>
            <person name="Vandepol N."/>
            <person name="Liber J."/>
            <person name="Desiro A."/>
            <person name="Na H."/>
            <person name="Kennedy M."/>
            <person name="Barry K."/>
            <person name="Grigoriev I.V."/>
            <person name="Miller A.N."/>
            <person name="O'Donnell K."/>
            <person name="Stajich J.E."/>
            <person name="Bonito G."/>
        </authorList>
    </citation>
    <scope>NUCLEOTIDE SEQUENCE</scope>
    <source>
        <strain evidence="1">CK1249</strain>
    </source>
</reference>
<accession>A0A9P6M6Z6</accession>
<dbReference type="Proteomes" id="UP000738359">
    <property type="component" value="Unassembled WGS sequence"/>
</dbReference>
<name>A0A9P6M6Z6_MORAP</name>
<dbReference type="Gene3D" id="1.25.40.10">
    <property type="entry name" value="Tetratricopeptide repeat domain"/>
    <property type="match status" value="1"/>
</dbReference>
<evidence type="ECO:0000313" key="1">
    <source>
        <dbReference type="EMBL" id="KAF9968140.1"/>
    </source>
</evidence>